<comment type="cofactor">
    <cofactor evidence="1">
        <name>heme</name>
        <dbReference type="ChEBI" id="CHEBI:30413"/>
    </cofactor>
</comment>
<evidence type="ECO:0000256" key="3">
    <source>
        <dbReference type="RuleBase" id="RU000461"/>
    </source>
</evidence>
<keyword evidence="3" id="KW-0408">Iron</keyword>
<dbReference type="PANTHER" id="PTHR46696">
    <property type="entry name" value="P450, PUTATIVE (EUROFUNG)-RELATED"/>
    <property type="match status" value="1"/>
</dbReference>
<dbReference type="InterPro" id="IPR002397">
    <property type="entry name" value="Cyt_P450_B"/>
</dbReference>
<evidence type="ECO:0000313" key="5">
    <source>
        <dbReference type="Proteomes" id="UP001597101"/>
    </source>
</evidence>
<keyword evidence="3" id="KW-0349">Heme</keyword>
<dbReference type="InterPro" id="IPR017972">
    <property type="entry name" value="Cyt_P450_CS"/>
</dbReference>
<comment type="similarity">
    <text evidence="2 3">Belongs to the cytochrome P450 family.</text>
</comment>
<keyword evidence="3" id="KW-0560">Oxidoreductase</keyword>
<evidence type="ECO:0000313" key="4">
    <source>
        <dbReference type="EMBL" id="MFD0917435.1"/>
    </source>
</evidence>
<keyword evidence="3" id="KW-0479">Metal-binding</keyword>
<dbReference type="RefSeq" id="WP_377213297.1">
    <property type="nucleotide sequence ID" value="NZ_JBHTJV010000013.1"/>
</dbReference>
<keyword evidence="5" id="KW-1185">Reference proteome</keyword>
<dbReference type="Proteomes" id="UP001597101">
    <property type="component" value="Unassembled WGS sequence"/>
</dbReference>
<protein>
    <submittedName>
        <fullName evidence="4">Cytochrome P450</fullName>
    </submittedName>
</protein>
<gene>
    <name evidence="4" type="ORF">ACFQ14_13560</name>
</gene>
<keyword evidence="3" id="KW-0503">Monooxygenase</keyword>
<dbReference type="Pfam" id="PF00067">
    <property type="entry name" value="p450"/>
    <property type="match status" value="1"/>
</dbReference>
<sequence>MPTAPVDETIVVPDLLSDPYAIYRRLRADTPVCRVPAINRTMLTRFEDTKAVKDNWELFSSDDPGTPMKPAFQAHTLMRKDGAEHSRERNAMAEAFAPGNIKRVWLPLYETIADEYLDRLPKGEVIDLFADLAAPISARCLAHLLGLTNASDADLCRWSQTLIDGAGNFAWLDEPFALCDAANIEINAAIDATIEGHKADHQPNAISAMLNLNEPMPIDVIRSNIKIAIGGGINEPRDALCTVFYGLLTSPDQFEALKADPSLCTAAFEEAIRWVAPIQVSSRRAVEDTQIRGIDIAQGEVVMTVQASANHDEEHWENPHVFDMTRTRKPHQAFGNGPHFCLGTHIARRMIANIIMPKMLERFPNMELAGDVKFWGFGFRGPLSLPLKLN</sequence>
<evidence type="ECO:0000256" key="1">
    <source>
        <dbReference type="ARBA" id="ARBA00001971"/>
    </source>
</evidence>
<dbReference type="PROSITE" id="PS00086">
    <property type="entry name" value="CYTOCHROME_P450"/>
    <property type="match status" value="1"/>
</dbReference>
<dbReference type="EMBL" id="JBHTJV010000013">
    <property type="protein sequence ID" value="MFD0917435.1"/>
    <property type="molecule type" value="Genomic_DNA"/>
</dbReference>
<proteinExistence type="inferred from homology"/>
<evidence type="ECO:0000256" key="2">
    <source>
        <dbReference type="ARBA" id="ARBA00010617"/>
    </source>
</evidence>
<dbReference type="PRINTS" id="PR00359">
    <property type="entry name" value="BP450"/>
</dbReference>
<dbReference type="InterPro" id="IPR036396">
    <property type="entry name" value="Cyt_P450_sf"/>
</dbReference>
<dbReference type="PANTHER" id="PTHR46696:SF1">
    <property type="entry name" value="CYTOCHROME P450 YJIB-RELATED"/>
    <property type="match status" value="1"/>
</dbReference>
<comment type="caution">
    <text evidence="4">The sequence shown here is derived from an EMBL/GenBank/DDBJ whole genome shotgun (WGS) entry which is preliminary data.</text>
</comment>
<reference evidence="5" key="1">
    <citation type="journal article" date="2019" name="Int. J. Syst. Evol. Microbiol.">
        <title>The Global Catalogue of Microorganisms (GCM) 10K type strain sequencing project: providing services to taxonomists for standard genome sequencing and annotation.</title>
        <authorList>
            <consortium name="The Broad Institute Genomics Platform"/>
            <consortium name="The Broad Institute Genome Sequencing Center for Infectious Disease"/>
            <person name="Wu L."/>
            <person name="Ma J."/>
        </authorList>
    </citation>
    <scope>NUCLEOTIDE SEQUENCE [LARGE SCALE GENOMIC DNA]</scope>
    <source>
        <strain evidence="5">CCUG 60023</strain>
    </source>
</reference>
<dbReference type="SUPFAM" id="SSF48264">
    <property type="entry name" value="Cytochrome P450"/>
    <property type="match status" value="1"/>
</dbReference>
<organism evidence="4 5">
    <name type="scientific">Pseudahrensia aquimaris</name>
    <dbReference type="NCBI Taxonomy" id="744461"/>
    <lineage>
        <taxon>Bacteria</taxon>
        <taxon>Pseudomonadati</taxon>
        <taxon>Pseudomonadota</taxon>
        <taxon>Alphaproteobacteria</taxon>
        <taxon>Hyphomicrobiales</taxon>
        <taxon>Ahrensiaceae</taxon>
        <taxon>Pseudahrensia</taxon>
    </lineage>
</organism>
<accession>A0ABW3FKI6</accession>
<name>A0ABW3FKI6_9HYPH</name>
<dbReference type="Gene3D" id="1.10.630.10">
    <property type="entry name" value="Cytochrome P450"/>
    <property type="match status" value="1"/>
</dbReference>
<dbReference type="InterPro" id="IPR001128">
    <property type="entry name" value="Cyt_P450"/>
</dbReference>